<organism evidence="3 4">
    <name type="scientific">Heligmosomoides polygyrus</name>
    <name type="common">Parasitic roundworm</name>
    <dbReference type="NCBI Taxonomy" id="6339"/>
    <lineage>
        <taxon>Eukaryota</taxon>
        <taxon>Metazoa</taxon>
        <taxon>Ecdysozoa</taxon>
        <taxon>Nematoda</taxon>
        <taxon>Chromadorea</taxon>
        <taxon>Rhabditida</taxon>
        <taxon>Rhabditina</taxon>
        <taxon>Rhabditomorpha</taxon>
        <taxon>Strongyloidea</taxon>
        <taxon>Heligmosomidae</taxon>
        <taxon>Heligmosomoides</taxon>
    </lineage>
</organism>
<evidence type="ECO:0000313" key="3">
    <source>
        <dbReference type="Proteomes" id="UP000050761"/>
    </source>
</evidence>
<protein>
    <submittedName>
        <fullName evidence="4">SAP30-binding protein</fullName>
    </submittedName>
</protein>
<evidence type="ECO:0000313" key="4">
    <source>
        <dbReference type="WBParaSite" id="HPBE_0002252301-mRNA-1"/>
    </source>
</evidence>
<dbReference type="EMBL" id="UZAH01034073">
    <property type="protein sequence ID" value="VDP33092.1"/>
    <property type="molecule type" value="Genomic_DNA"/>
</dbReference>
<accession>A0A183GIP9</accession>
<feature type="compositionally biased region" description="Pro residues" evidence="1">
    <location>
        <begin position="23"/>
        <end position="35"/>
    </location>
</feature>
<dbReference type="AlphaFoldDB" id="A0A183GIP9"/>
<evidence type="ECO:0000313" key="2">
    <source>
        <dbReference type="EMBL" id="VDP33092.1"/>
    </source>
</evidence>
<name>A0A183GIP9_HELPZ</name>
<keyword evidence="3" id="KW-1185">Reference proteome</keyword>
<proteinExistence type="predicted"/>
<gene>
    <name evidence="2" type="ORF">HPBE_LOCUS22522</name>
</gene>
<accession>A0A3P8C3C1</accession>
<evidence type="ECO:0000256" key="1">
    <source>
        <dbReference type="SAM" id="MobiDB-lite"/>
    </source>
</evidence>
<feature type="compositionally biased region" description="Basic and acidic residues" evidence="1">
    <location>
        <begin position="90"/>
        <end position="101"/>
    </location>
</feature>
<reference evidence="2 3" key="1">
    <citation type="submission" date="2018-11" db="EMBL/GenBank/DDBJ databases">
        <authorList>
            <consortium name="Pathogen Informatics"/>
        </authorList>
    </citation>
    <scope>NUCLEOTIDE SEQUENCE [LARGE SCALE GENOMIC DNA]</scope>
</reference>
<sequence length="201" mass="22194">MSDPDPNKLPDSADSSVLGAPDPSKPIPLPGPPPTTIDGDVYVTDDESSKAAENKELKGNKGDSESGSSKKARKQVSFDSEINVTAPLSDLDREAKEEAFKAQRNARKPPAKAEAYKNLSDACTRLAQTANALATDSLYSQHAGTRSRKSDWFTIPDARAIVKRHRFFSNIVNPYFLETDFVWRAPKDHDDEFDELDEKQI</sequence>
<dbReference type="Proteomes" id="UP000050761">
    <property type="component" value="Unassembled WGS sequence"/>
</dbReference>
<dbReference type="WBParaSite" id="HPBE_0002252301-mRNA-1">
    <property type="protein sequence ID" value="HPBE_0002252301-mRNA-1"/>
    <property type="gene ID" value="HPBE_0002252301"/>
</dbReference>
<reference evidence="4" key="2">
    <citation type="submission" date="2019-09" db="UniProtKB">
        <authorList>
            <consortium name="WormBaseParasite"/>
        </authorList>
    </citation>
    <scope>IDENTIFICATION</scope>
</reference>
<feature type="region of interest" description="Disordered" evidence="1">
    <location>
        <begin position="1"/>
        <end position="113"/>
    </location>
</feature>
<feature type="compositionally biased region" description="Basic and acidic residues" evidence="1">
    <location>
        <begin position="47"/>
        <end position="64"/>
    </location>
</feature>